<dbReference type="InterPro" id="IPR023561">
    <property type="entry name" value="Carbonic_anhydrase_a-class"/>
</dbReference>
<evidence type="ECO:0000256" key="5">
    <source>
        <dbReference type="ARBA" id="ARBA00023239"/>
    </source>
</evidence>
<protein>
    <recommendedName>
        <fullName evidence="2">carbonic anhydrase</fullName>
        <ecNumber evidence="2">4.2.1.1</ecNumber>
    </recommendedName>
</protein>
<keyword evidence="3" id="KW-0479">Metal-binding</keyword>
<organism evidence="8 9">
    <name type="scientific">Rhodosorus marinus</name>
    <dbReference type="NCBI Taxonomy" id="101924"/>
    <lineage>
        <taxon>Eukaryota</taxon>
        <taxon>Rhodophyta</taxon>
        <taxon>Stylonematophyceae</taxon>
        <taxon>Stylonematales</taxon>
        <taxon>Stylonemataceae</taxon>
        <taxon>Rhodosorus</taxon>
    </lineage>
</organism>
<dbReference type="GO" id="GO:0004089">
    <property type="term" value="F:carbonate dehydratase activity"/>
    <property type="evidence" value="ECO:0007669"/>
    <property type="project" value="UniProtKB-EC"/>
</dbReference>
<dbReference type="CDD" id="cd03124">
    <property type="entry name" value="alpha_CA_prokaryotic_like"/>
    <property type="match status" value="1"/>
</dbReference>
<evidence type="ECO:0000256" key="4">
    <source>
        <dbReference type="ARBA" id="ARBA00022833"/>
    </source>
</evidence>
<dbReference type="PANTHER" id="PTHR18952">
    <property type="entry name" value="CARBONIC ANHYDRASE"/>
    <property type="match status" value="1"/>
</dbReference>
<feature type="domain" description="Alpha-carbonic anhydrase" evidence="7">
    <location>
        <begin position="76"/>
        <end position="311"/>
    </location>
</feature>
<dbReference type="EC" id="4.2.1.1" evidence="2"/>
<dbReference type="GO" id="GO:0008270">
    <property type="term" value="F:zinc ion binding"/>
    <property type="evidence" value="ECO:0007669"/>
    <property type="project" value="InterPro"/>
</dbReference>
<keyword evidence="5" id="KW-0456">Lyase</keyword>
<keyword evidence="9" id="KW-1185">Reference proteome</keyword>
<comment type="caution">
    <text evidence="8">The sequence shown here is derived from an EMBL/GenBank/DDBJ whole genome shotgun (WGS) entry which is preliminary data.</text>
</comment>
<comment type="catalytic activity">
    <reaction evidence="6">
        <text>hydrogencarbonate + H(+) = CO2 + H2O</text>
        <dbReference type="Rhea" id="RHEA:10748"/>
        <dbReference type="ChEBI" id="CHEBI:15377"/>
        <dbReference type="ChEBI" id="CHEBI:15378"/>
        <dbReference type="ChEBI" id="CHEBI:16526"/>
        <dbReference type="ChEBI" id="CHEBI:17544"/>
        <dbReference type="EC" id="4.2.1.1"/>
    </reaction>
</comment>
<dbReference type="InterPro" id="IPR041891">
    <property type="entry name" value="Alpha_CA_prokaryot-like"/>
</dbReference>
<evidence type="ECO:0000256" key="3">
    <source>
        <dbReference type="ARBA" id="ARBA00022723"/>
    </source>
</evidence>
<dbReference type="PROSITE" id="PS51144">
    <property type="entry name" value="ALPHA_CA_2"/>
    <property type="match status" value="1"/>
</dbReference>
<evidence type="ECO:0000256" key="2">
    <source>
        <dbReference type="ARBA" id="ARBA00012925"/>
    </source>
</evidence>
<proteinExistence type="inferred from homology"/>
<reference evidence="8 9" key="1">
    <citation type="journal article" date="2023" name="Nat. Commun.">
        <title>Origin of minicircular mitochondrial genomes in red algae.</title>
        <authorList>
            <person name="Lee Y."/>
            <person name="Cho C.H."/>
            <person name="Lee Y.M."/>
            <person name="Park S.I."/>
            <person name="Yang J.H."/>
            <person name="West J.A."/>
            <person name="Bhattacharya D."/>
            <person name="Yoon H.S."/>
        </authorList>
    </citation>
    <scope>NUCLEOTIDE SEQUENCE [LARGE SCALE GENOMIC DNA]</scope>
    <source>
        <strain evidence="8 9">CCMP1338</strain>
        <tissue evidence="8">Whole cell</tissue>
    </source>
</reference>
<evidence type="ECO:0000259" key="7">
    <source>
        <dbReference type="PROSITE" id="PS51144"/>
    </source>
</evidence>
<dbReference type="Pfam" id="PF00194">
    <property type="entry name" value="Carb_anhydrase"/>
    <property type="match status" value="1"/>
</dbReference>
<sequence>MSGAFVYGFSGGRPTARKGSDVCRCSAERPSTIRDAAIRGGAAMGVAVAITAAAAGSRLNLDALSILPQNANAAAIEWSYNEDAPDGPSKWGEFFPDCNGKQQSPISICTSASFKRRSNVQGLVFYDRRPSRFRLKTIHSNPHFFCDSEETWKCGGIRFKGEKYALKQMHMHTPAENVFDGSRGDAELHLVHIQPDTGKILVVGLVFESSPKANEQSGKEVLNILKDLDKGQFWVSPKTLLHTGREGYFQWQGSLTTPPCSEKVTWVLVDKKYKISPEAVKILRQQTVTENARPVLKNINPVSHYSSRGGQ</sequence>
<accession>A0AAV8UUK1</accession>
<dbReference type="EMBL" id="JAMWBK010000005">
    <property type="protein sequence ID" value="KAJ8904797.1"/>
    <property type="molecule type" value="Genomic_DNA"/>
</dbReference>
<evidence type="ECO:0000256" key="1">
    <source>
        <dbReference type="ARBA" id="ARBA00010718"/>
    </source>
</evidence>
<name>A0AAV8UUK1_9RHOD</name>
<keyword evidence="4" id="KW-0862">Zinc</keyword>
<dbReference type="InterPro" id="IPR036398">
    <property type="entry name" value="CA_dom_sf"/>
</dbReference>
<evidence type="ECO:0000313" key="8">
    <source>
        <dbReference type="EMBL" id="KAJ8904797.1"/>
    </source>
</evidence>
<dbReference type="SMART" id="SM01057">
    <property type="entry name" value="Carb_anhydrase"/>
    <property type="match status" value="1"/>
</dbReference>
<comment type="similarity">
    <text evidence="1">Belongs to the alpha-carbonic anhydrase family.</text>
</comment>
<dbReference type="Proteomes" id="UP001157974">
    <property type="component" value="Unassembled WGS sequence"/>
</dbReference>
<dbReference type="Gene3D" id="3.10.200.10">
    <property type="entry name" value="Alpha carbonic anhydrase"/>
    <property type="match status" value="1"/>
</dbReference>
<gene>
    <name evidence="8" type="ORF">NDN08_001312</name>
</gene>
<evidence type="ECO:0000256" key="6">
    <source>
        <dbReference type="ARBA" id="ARBA00048348"/>
    </source>
</evidence>
<dbReference type="AlphaFoldDB" id="A0AAV8UUK1"/>
<dbReference type="PANTHER" id="PTHR18952:SF265">
    <property type="entry name" value="CARBONIC ANHYDRASE"/>
    <property type="match status" value="1"/>
</dbReference>
<evidence type="ECO:0000313" key="9">
    <source>
        <dbReference type="Proteomes" id="UP001157974"/>
    </source>
</evidence>
<dbReference type="InterPro" id="IPR001148">
    <property type="entry name" value="CA_dom"/>
</dbReference>
<dbReference type="SUPFAM" id="SSF51069">
    <property type="entry name" value="Carbonic anhydrase"/>
    <property type="match status" value="1"/>
</dbReference>